<feature type="domain" description="VWFA" evidence="3">
    <location>
        <begin position="93"/>
        <end position="290"/>
    </location>
</feature>
<dbReference type="EMBL" id="CP012333">
    <property type="protein sequence ID" value="AKU96050.1"/>
    <property type="molecule type" value="Genomic_DNA"/>
</dbReference>
<dbReference type="Gene3D" id="3.40.50.410">
    <property type="entry name" value="von Willebrand factor, type A domain"/>
    <property type="match status" value="1"/>
</dbReference>
<dbReference type="InterPro" id="IPR002035">
    <property type="entry name" value="VWF_A"/>
</dbReference>
<dbReference type="KEGG" id="llu:AKJ09_02714"/>
<evidence type="ECO:0000256" key="1">
    <source>
        <dbReference type="SAM" id="MobiDB-lite"/>
    </source>
</evidence>
<feature type="region of interest" description="Disordered" evidence="1">
    <location>
        <begin position="31"/>
        <end position="69"/>
    </location>
</feature>
<feature type="compositionally biased region" description="Polar residues" evidence="1">
    <location>
        <begin position="31"/>
        <end position="46"/>
    </location>
</feature>
<dbReference type="PROSITE" id="PS51257">
    <property type="entry name" value="PROKAR_LIPOPROTEIN"/>
    <property type="match status" value="1"/>
</dbReference>
<dbReference type="CDD" id="cd00198">
    <property type="entry name" value="vWFA"/>
    <property type="match status" value="1"/>
</dbReference>
<dbReference type="RefSeq" id="WP_146647399.1">
    <property type="nucleotide sequence ID" value="NZ_CP012333.1"/>
</dbReference>
<name>A0A0K1PR81_9BACT</name>
<gene>
    <name evidence="4" type="ORF">AKJ09_02714</name>
</gene>
<proteinExistence type="predicted"/>
<protein>
    <recommendedName>
        <fullName evidence="3">VWFA domain-containing protein</fullName>
    </recommendedName>
</protein>
<evidence type="ECO:0000256" key="2">
    <source>
        <dbReference type="SAM" id="SignalP"/>
    </source>
</evidence>
<keyword evidence="5" id="KW-1185">Reference proteome</keyword>
<dbReference type="SMART" id="SM00327">
    <property type="entry name" value="VWA"/>
    <property type="match status" value="1"/>
</dbReference>
<feature type="signal peptide" evidence="2">
    <location>
        <begin position="1"/>
        <end position="24"/>
    </location>
</feature>
<feature type="chain" id="PRO_5005466202" description="VWFA domain-containing protein" evidence="2">
    <location>
        <begin position="25"/>
        <end position="388"/>
    </location>
</feature>
<evidence type="ECO:0000313" key="5">
    <source>
        <dbReference type="Proteomes" id="UP000064967"/>
    </source>
</evidence>
<organism evidence="4 5">
    <name type="scientific">Labilithrix luteola</name>
    <dbReference type="NCBI Taxonomy" id="1391654"/>
    <lineage>
        <taxon>Bacteria</taxon>
        <taxon>Pseudomonadati</taxon>
        <taxon>Myxococcota</taxon>
        <taxon>Polyangia</taxon>
        <taxon>Polyangiales</taxon>
        <taxon>Labilitrichaceae</taxon>
        <taxon>Labilithrix</taxon>
    </lineage>
</organism>
<dbReference type="PROSITE" id="PS50234">
    <property type="entry name" value="VWFA"/>
    <property type="match status" value="1"/>
</dbReference>
<dbReference type="InterPro" id="IPR036465">
    <property type="entry name" value="vWFA_dom_sf"/>
</dbReference>
<reference evidence="4 5" key="1">
    <citation type="submission" date="2015-08" db="EMBL/GenBank/DDBJ databases">
        <authorList>
            <person name="Babu N.S."/>
            <person name="Beckwith C.J."/>
            <person name="Beseler K.G."/>
            <person name="Brison A."/>
            <person name="Carone J.V."/>
            <person name="Caskin T.P."/>
            <person name="Diamond M."/>
            <person name="Durham M.E."/>
            <person name="Foxe J.M."/>
            <person name="Go M."/>
            <person name="Henderson B.A."/>
            <person name="Jones I.B."/>
            <person name="McGettigan J.A."/>
            <person name="Micheletti S.J."/>
            <person name="Nasrallah M.E."/>
            <person name="Ortiz D."/>
            <person name="Piller C.R."/>
            <person name="Privatt S.R."/>
            <person name="Schneider S.L."/>
            <person name="Sharp S."/>
            <person name="Smith T.C."/>
            <person name="Stanton J.D."/>
            <person name="Ullery H.E."/>
            <person name="Wilson R.J."/>
            <person name="Serrano M.G."/>
            <person name="Buck G."/>
            <person name="Lee V."/>
            <person name="Wang Y."/>
            <person name="Carvalho R."/>
            <person name="Voegtly L."/>
            <person name="Shi R."/>
            <person name="Duckworth R."/>
            <person name="Johnson A."/>
            <person name="Loviza R."/>
            <person name="Walstead R."/>
            <person name="Shah Z."/>
            <person name="Kiflezghi M."/>
            <person name="Wade K."/>
            <person name="Ball S.L."/>
            <person name="Bradley K.W."/>
            <person name="Asai D.J."/>
            <person name="Bowman C.A."/>
            <person name="Russell D.A."/>
            <person name="Pope W.H."/>
            <person name="Jacobs-Sera D."/>
            <person name="Hendrix R.W."/>
            <person name="Hatfull G.F."/>
        </authorList>
    </citation>
    <scope>NUCLEOTIDE SEQUENCE [LARGE SCALE GENOMIC DNA]</scope>
    <source>
        <strain evidence="4 5">DSM 27648</strain>
    </source>
</reference>
<dbReference type="Pfam" id="PF00092">
    <property type="entry name" value="VWA"/>
    <property type="match status" value="1"/>
</dbReference>
<dbReference type="OrthoDB" id="5517430at2"/>
<accession>A0A0K1PR81</accession>
<evidence type="ECO:0000313" key="4">
    <source>
        <dbReference type="EMBL" id="AKU96050.1"/>
    </source>
</evidence>
<dbReference type="Proteomes" id="UP000064967">
    <property type="component" value="Chromosome"/>
</dbReference>
<dbReference type="SUPFAM" id="SSF53300">
    <property type="entry name" value="vWA-like"/>
    <property type="match status" value="1"/>
</dbReference>
<evidence type="ECO:0000259" key="3">
    <source>
        <dbReference type="PROSITE" id="PS50234"/>
    </source>
</evidence>
<dbReference type="AlphaFoldDB" id="A0A0K1PR81"/>
<sequence length="388" mass="38321">MIFRSSLASASLVSAGLSISIAVAACGSSSDDSTFGKGTSENNASGGNNGFIPNDSNVGSPGGSSGSVGNVGSVTPGSACATSNAGATRPPAYLVFMYDRSISMNDKVGGTTKWAACKTGLENFFASSSSAGIRASLTFFGKDANASTADCSASSYTTPQVSMEALPDATSFKAALDATGPTTDTPTLAALQGALTYAGQVKAGVTDGGKVAVVLVTDGQPKGCTGNTITAVHDAAAAAASTIPTYVIGVGNTGNLNTIAEGGGTGTAIIVNTSSPAQVTTDLENALGQIANAQLGCEYGLPAPPAGQTLDVNAVNVDYTPSGGAQTTLAYSATCTDPNGWHYDSTSNPTQIIMCPTLCDTLKADKGGKVEIIFGCTTAVPPGGSLPK</sequence>
<keyword evidence="2" id="KW-0732">Signal</keyword>